<dbReference type="PANTHER" id="PTHR38831:SF2">
    <property type="entry name" value="TYPE II SECRETION SYSTEM PROTEIN K"/>
    <property type="match status" value="1"/>
</dbReference>
<evidence type="ECO:0000256" key="5">
    <source>
        <dbReference type="ARBA" id="ARBA00022519"/>
    </source>
</evidence>
<evidence type="ECO:0000256" key="10">
    <source>
        <dbReference type="SAM" id="MobiDB-lite"/>
    </source>
</evidence>
<dbReference type="InterPro" id="IPR049031">
    <property type="entry name" value="T2SSK_SAM-like_1st"/>
</dbReference>
<sequence length="357" mass="36474">MRRWPVRQAAARALVRMFFPPWSGQQARSGATLVSRERGFALLIVLWTLVLLSLLVGALAAAGGGRARVADALRRNAELDAAAEGGVQEAMFHLLDRSRARWPADGRVREVRRGPVVLRVLIETEAGKINPNQAQPALLEALLLAVGADRDTARQLALNIESWRRPGMPVAGGVGNGGALANAYAAAGRDYGPPGQPFESLDELGLVLGMTPALLDRMAPHLTLFRQGDPDPGSADPVVRRALEIAAGGAGGAGSVIDAGGGQGTGQGGGQGGGQGPARDESVVSIWVDAAIGDRHAVRHAVAAGPGEGNAAATGASPLRILALDPVALPPRRLRAGSGTATDAGAPAGDDAGAADR</sequence>
<evidence type="ECO:0000259" key="11">
    <source>
        <dbReference type="Pfam" id="PF21687"/>
    </source>
</evidence>
<reference evidence="12 13" key="1">
    <citation type="submission" date="2022-06" db="EMBL/GenBank/DDBJ databases">
        <title>Rhizosaccharibacter gen. nov. sp. nov. KSS12, endophytic bacteria isolated from sugarcane.</title>
        <authorList>
            <person name="Pitiwittayakul N."/>
        </authorList>
    </citation>
    <scope>NUCLEOTIDE SEQUENCE [LARGE SCALE GENOMIC DNA]</scope>
    <source>
        <strain evidence="12 13">KSS12</strain>
    </source>
</reference>
<comment type="subcellular location">
    <subcellularLocation>
        <location evidence="1">Cell inner membrane</location>
    </subcellularLocation>
</comment>
<accession>A0ABT1VT52</accession>
<evidence type="ECO:0000256" key="2">
    <source>
        <dbReference type="ARBA" id="ARBA00007246"/>
    </source>
</evidence>
<dbReference type="Gene3D" id="1.10.40.60">
    <property type="entry name" value="EpsJ-like"/>
    <property type="match status" value="1"/>
</dbReference>
<evidence type="ECO:0000313" key="12">
    <source>
        <dbReference type="EMBL" id="MCQ8239515.1"/>
    </source>
</evidence>
<keyword evidence="4" id="KW-1003">Cell membrane</keyword>
<evidence type="ECO:0000256" key="8">
    <source>
        <dbReference type="ARBA" id="ARBA00022989"/>
    </source>
</evidence>
<organism evidence="12 13">
    <name type="scientific">Rhizosaccharibacter radicis</name>
    <dbReference type="NCBI Taxonomy" id="2782605"/>
    <lineage>
        <taxon>Bacteria</taxon>
        <taxon>Pseudomonadati</taxon>
        <taxon>Pseudomonadota</taxon>
        <taxon>Alphaproteobacteria</taxon>
        <taxon>Acetobacterales</taxon>
        <taxon>Acetobacteraceae</taxon>
        <taxon>Rhizosaccharibacter</taxon>
    </lineage>
</organism>
<dbReference type="InterPro" id="IPR005628">
    <property type="entry name" value="GspK"/>
</dbReference>
<feature type="compositionally biased region" description="Low complexity" evidence="10">
    <location>
        <begin position="336"/>
        <end position="357"/>
    </location>
</feature>
<dbReference type="SUPFAM" id="SSF158544">
    <property type="entry name" value="GspK insert domain-like"/>
    <property type="match status" value="1"/>
</dbReference>
<keyword evidence="3" id="KW-0813">Transport</keyword>
<dbReference type="Proteomes" id="UP001524547">
    <property type="component" value="Unassembled WGS sequence"/>
</dbReference>
<evidence type="ECO:0000256" key="3">
    <source>
        <dbReference type="ARBA" id="ARBA00022448"/>
    </source>
</evidence>
<gene>
    <name evidence="12" type="ORF">NFI88_01495</name>
</gene>
<proteinExistence type="inferred from homology"/>
<comment type="caution">
    <text evidence="12">The sequence shown here is derived from an EMBL/GenBank/DDBJ whole genome shotgun (WGS) entry which is preliminary data.</text>
</comment>
<comment type="similarity">
    <text evidence="2">Belongs to the GSP K family.</text>
</comment>
<dbReference type="Pfam" id="PF21687">
    <property type="entry name" value="T2SSK_1st"/>
    <property type="match status" value="1"/>
</dbReference>
<dbReference type="RefSeq" id="WP_422918251.1">
    <property type="nucleotide sequence ID" value="NZ_JAMZEJ010000001.1"/>
</dbReference>
<keyword evidence="7" id="KW-0653">Protein transport</keyword>
<keyword evidence="5" id="KW-0997">Cell inner membrane</keyword>
<feature type="domain" description="T2SS protein K first SAM-like" evidence="11">
    <location>
        <begin position="130"/>
        <end position="225"/>
    </location>
</feature>
<keyword evidence="13" id="KW-1185">Reference proteome</keyword>
<keyword evidence="9" id="KW-0472">Membrane</keyword>
<feature type="region of interest" description="Disordered" evidence="10">
    <location>
        <begin position="256"/>
        <end position="279"/>
    </location>
</feature>
<evidence type="ECO:0000256" key="1">
    <source>
        <dbReference type="ARBA" id="ARBA00004533"/>
    </source>
</evidence>
<name>A0ABT1VT52_9PROT</name>
<protein>
    <submittedName>
        <fullName evidence="12">General secretion pathway protein GspK</fullName>
    </submittedName>
</protein>
<dbReference type="EMBL" id="JAMZEJ010000001">
    <property type="protein sequence ID" value="MCQ8239515.1"/>
    <property type="molecule type" value="Genomic_DNA"/>
</dbReference>
<feature type="region of interest" description="Disordered" evidence="10">
    <location>
        <begin position="332"/>
        <end position="357"/>
    </location>
</feature>
<dbReference type="InterPro" id="IPR038072">
    <property type="entry name" value="GspK_central_sf"/>
</dbReference>
<evidence type="ECO:0000313" key="13">
    <source>
        <dbReference type="Proteomes" id="UP001524547"/>
    </source>
</evidence>
<evidence type="ECO:0000256" key="7">
    <source>
        <dbReference type="ARBA" id="ARBA00022927"/>
    </source>
</evidence>
<dbReference type="PANTHER" id="PTHR38831">
    <property type="entry name" value="TYPE II SECRETION SYSTEM PROTEIN K"/>
    <property type="match status" value="1"/>
</dbReference>
<keyword evidence="6" id="KW-0812">Transmembrane</keyword>
<feature type="compositionally biased region" description="Gly residues" evidence="10">
    <location>
        <begin position="256"/>
        <end position="276"/>
    </location>
</feature>
<keyword evidence="8" id="KW-1133">Transmembrane helix</keyword>
<evidence type="ECO:0000256" key="4">
    <source>
        <dbReference type="ARBA" id="ARBA00022475"/>
    </source>
</evidence>
<evidence type="ECO:0000256" key="9">
    <source>
        <dbReference type="ARBA" id="ARBA00023136"/>
    </source>
</evidence>
<evidence type="ECO:0000256" key="6">
    <source>
        <dbReference type="ARBA" id="ARBA00022692"/>
    </source>
</evidence>